<feature type="region of interest" description="Disordered" evidence="1">
    <location>
        <begin position="63"/>
        <end position="161"/>
    </location>
</feature>
<sequence length="161" mass="17686">MKAAVTQLRSAGERLGKYEIEKRHAIESENYDRAKVKKEQAEEYREAVYTTLNIDDLLERKGKLDKNDLPGGSTLQTLPPPLTPQEPPTTTPHSPPLQITVAAAVATVAPPPPHPPSIPSFLPPARYPNTPPKPPPSPPRSPSHLRSALRPHHCLTYVPDP</sequence>
<dbReference type="Proteomes" id="UP001292094">
    <property type="component" value="Unassembled WGS sequence"/>
</dbReference>
<dbReference type="PANTHER" id="PTHR13371:SF0">
    <property type="entry name" value="CENTROSOMAL PROTEIN OF 104 KDA"/>
    <property type="match status" value="1"/>
</dbReference>
<evidence type="ECO:0000256" key="1">
    <source>
        <dbReference type="SAM" id="MobiDB-lite"/>
    </source>
</evidence>
<feature type="compositionally biased region" description="Pro residues" evidence="1">
    <location>
        <begin position="109"/>
        <end position="141"/>
    </location>
</feature>
<accession>A0AAE1NQR3</accession>
<evidence type="ECO:0000313" key="3">
    <source>
        <dbReference type="Proteomes" id="UP001292094"/>
    </source>
</evidence>
<evidence type="ECO:0000313" key="2">
    <source>
        <dbReference type="EMBL" id="KAK4293744.1"/>
    </source>
</evidence>
<dbReference type="PANTHER" id="PTHR13371">
    <property type="entry name" value="GLYCINE-, GLUTAMATE-, THIENYLCYCLOHEXYLPIPERIDINE-BINDING PROTEIN"/>
    <property type="match status" value="1"/>
</dbReference>
<dbReference type="AlphaFoldDB" id="A0AAE1NQR3"/>
<feature type="compositionally biased region" description="Pro residues" evidence="1">
    <location>
        <begin position="78"/>
        <end position="95"/>
    </location>
</feature>
<name>A0AAE1NQR3_9EUCA</name>
<comment type="caution">
    <text evidence="2">The sequence shown here is derived from an EMBL/GenBank/DDBJ whole genome shotgun (WGS) entry which is preliminary data.</text>
</comment>
<gene>
    <name evidence="2" type="ORF">Pmani_033579</name>
</gene>
<protein>
    <submittedName>
        <fullName evidence="2">Uncharacterized protein</fullName>
    </submittedName>
</protein>
<dbReference type="InterPro" id="IPR052607">
    <property type="entry name" value="CEP104-like"/>
</dbReference>
<keyword evidence="3" id="KW-1185">Reference proteome</keyword>
<proteinExistence type="predicted"/>
<organism evidence="2 3">
    <name type="scientific">Petrolisthes manimaculis</name>
    <dbReference type="NCBI Taxonomy" id="1843537"/>
    <lineage>
        <taxon>Eukaryota</taxon>
        <taxon>Metazoa</taxon>
        <taxon>Ecdysozoa</taxon>
        <taxon>Arthropoda</taxon>
        <taxon>Crustacea</taxon>
        <taxon>Multicrustacea</taxon>
        <taxon>Malacostraca</taxon>
        <taxon>Eumalacostraca</taxon>
        <taxon>Eucarida</taxon>
        <taxon>Decapoda</taxon>
        <taxon>Pleocyemata</taxon>
        <taxon>Anomura</taxon>
        <taxon>Galatheoidea</taxon>
        <taxon>Porcellanidae</taxon>
        <taxon>Petrolisthes</taxon>
    </lineage>
</organism>
<dbReference type="GO" id="GO:0005929">
    <property type="term" value="C:cilium"/>
    <property type="evidence" value="ECO:0007669"/>
    <property type="project" value="TreeGrafter"/>
</dbReference>
<dbReference type="EMBL" id="JAWZYT010004465">
    <property type="protein sequence ID" value="KAK4293744.1"/>
    <property type="molecule type" value="Genomic_DNA"/>
</dbReference>
<reference evidence="2" key="1">
    <citation type="submission" date="2023-11" db="EMBL/GenBank/DDBJ databases">
        <title>Genome assemblies of two species of porcelain crab, Petrolisthes cinctipes and Petrolisthes manimaculis (Anomura: Porcellanidae).</title>
        <authorList>
            <person name="Angst P."/>
        </authorList>
    </citation>
    <scope>NUCLEOTIDE SEQUENCE</scope>
    <source>
        <strain evidence="2">PB745_02</strain>
        <tissue evidence="2">Gill</tissue>
    </source>
</reference>